<evidence type="ECO:0000313" key="2">
    <source>
        <dbReference type="EMBL" id="CDW50451.1"/>
    </source>
</evidence>
<dbReference type="EMBL" id="HACA01033090">
    <property type="protein sequence ID" value="CDW50451.1"/>
    <property type="molecule type" value="Transcribed_RNA"/>
</dbReference>
<proteinExistence type="predicted"/>
<name>A0A0K2VKE4_LEPSM</name>
<evidence type="ECO:0000256" key="1">
    <source>
        <dbReference type="SAM" id="Phobius"/>
    </source>
</evidence>
<keyword evidence="1" id="KW-0812">Transmembrane</keyword>
<accession>A0A0K2VKE4</accession>
<dbReference type="AlphaFoldDB" id="A0A0K2VKE4"/>
<reference evidence="2" key="1">
    <citation type="submission" date="2014-05" db="EMBL/GenBank/DDBJ databases">
        <authorList>
            <person name="Chronopoulou M."/>
        </authorList>
    </citation>
    <scope>NUCLEOTIDE SEQUENCE</scope>
    <source>
        <tissue evidence="2">Whole organism</tissue>
    </source>
</reference>
<feature type="non-terminal residue" evidence="2">
    <location>
        <position position="1"/>
    </location>
</feature>
<keyword evidence="1" id="KW-1133">Transmembrane helix</keyword>
<organism evidence="2">
    <name type="scientific">Lepeophtheirus salmonis</name>
    <name type="common">Salmon louse</name>
    <name type="synonym">Caligus salmonis</name>
    <dbReference type="NCBI Taxonomy" id="72036"/>
    <lineage>
        <taxon>Eukaryota</taxon>
        <taxon>Metazoa</taxon>
        <taxon>Ecdysozoa</taxon>
        <taxon>Arthropoda</taxon>
        <taxon>Crustacea</taxon>
        <taxon>Multicrustacea</taxon>
        <taxon>Hexanauplia</taxon>
        <taxon>Copepoda</taxon>
        <taxon>Siphonostomatoida</taxon>
        <taxon>Caligidae</taxon>
        <taxon>Lepeophtheirus</taxon>
    </lineage>
</organism>
<sequence length="53" mass="6136">KKKKVSIYINICYTSSHIYIIYLFENLGVQIFGEQPEATSFIYINFGITISVK</sequence>
<feature type="transmembrane region" description="Helical" evidence="1">
    <location>
        <begin position="7"/>
        <end position="24"/>
    </location>
</feature>
<keyword evidence="1" id="KW-0472">Membrane</keyword>
<protein>
    <submittedName>
        <fullName evidence="2">Uncharacterized protein</fullName>
    </submittedName>
</protein>